<dbReference type="Gene3D" id="3.90.320.10">
    <property type="match status" value="1"/>
</dbReference>
<feature type="domain" description="PD-(D/E)XK endonuclease-like" evidence="1">
    <location>
        <begin position="666"/>
        <end position="932"/>
    </location>
</feature>
<organism evidence="2 3">
    <name type="scientific">Rosistilla oblonga</name>
    <dbReference type="NCBI Taxonomy" id="2527990"/>
    <lineage>
        <taxon>Bacteria</taxon>
        <taxon>Pseudomonadati</taxon>
        <taxon>Planctomycetota</taxon>
        <taxon>Planctomycetia</taxon>
        <taxon>Pirellulales</taxon>
        <taxon>Pirellulaceae</taxon>
        <taxon>Rosistilla</taxon>
    </lineage>
</organism>
<accession>A0A518J0N2</accession>
<protein>
    <submittedName>
        <fullName evidence="2">ATP-dependent helicase/deoxyribonuclease subunit B</fullName>
        <ecNumber evidence="2">3.6.4.12</ecNumber>
    </submittedName>
</protein>
<dbReference type="RefSeq" id="WP_145289726.1">
    <property type="nucleotide sequence ID" value="NZ_CP036318.1"/>
</dbReference>
<keyword evidence="3" id="KW-1185">Reference proteome</keyword>
<sequence length="953" mass="105004">MASESTLKPVFLGWKRPLLPLAAEWLWRAYPAQDQWDLSQVTIVLPGRRAKRQFGDLLTQFANQHGRTLDGPLIITTGGLPERLYKPTDPIANEMEQTLAWCQVLRAAPSDSLTPLVATPPPATPIAPWLELAGAVRRLHEELASEHYSFGDVAAELAAETPQEMPRWLLLDKLATSYEQTLASVGRSDPYAQRRRAADAKICQSPGDVVVIGAVDLNKSIRAMIEEIAPSVTILVGAPPEESDLFDEWGCVVSQGWIDRTLEIDEQQLVPATDAEDQAIATSRIVSDWRSQFELDQITIGITDEAMIAPISQQLVVDGIDAHAELGEPLIRSAPARLLSLVVDYIQNRSFRAFSSLVRHADLHAMLSADLSSNAAEGDASAASGNWLIALDRLRSEHFPLRTSDPLPTAAADRELVGRLIAAVDQWLQPLLASDAGGEVRLADWCDAVHTILASVYDTRRKSLRGVWQKRLGQALAAIDSAIDRLSSVPQQLELALPSGTIAEMLVAQIAEVRLHQPSAADKIELVGWLDLALDTSDALCVVGLNEPFVPESVVADPFLPGGLRHRLKIADNDQRYARDAYALSLMLHSRSASRLIVGRASADGSPTPPSRLLAACSPQTAATRTLRLLEELPPRPAVASIWTTDQSSSDLPIPVPTAYDPPTILSVTAFGDYLRCPYRFYLRHIAKLRPLDDTVVELAANQFGNLIHDALEEFGKTGPKHSTDLHEVEACLLDVASDLGRQRYGEHPSAPVRLQITSALNRLKLVAQRQVERTHQGWQLWAAERQVDVQDNAVLMVDGSPFGLKGRIDRIDYHPDNDRWAVIDYKTHAHDPFKKHYKKTTDEWIDLQLPLYRHMLSALGIEADRDSVQLGYFNIGERQADVRVNIAEFTPQLYASADLAAADVVRGVREGRFVANPDAATNFDDYAVICQTGSIEHLFADQEEDALEETQA</sequence>
<dbReference type="InterPro" id="IPR027417">
    <property type="entry name" value="P-loop_NTPase"/>
</dbReference>
<dbReference type="Proteomes" id="UP000316770">
    <property type="component" value="Chromosome"/>
</dbReference>
<dbReference type="Pfam" id="PF12705">
    <property type="entry name" value="PDDEXK_1"/>
    <property type="match status" value="1"/>
</dbReference>
<dbReference type="InterPro" id="IPR038726">
    <property type="entry name" value="PDDEXK_AddAB-type"/>
</dbReference>
<dbReference type="GO" id="GO:0003678">
    <property type="term" value="F:DNA helicase activity"/>
    <property type="evidence" value="ECO:0007669"/>
    <property type="project" value="UniProtKB-EC"/>
</dbReference>
<keyword evidence="2" id="KW-0067">ATP-binding</keyword>
<name>A0A518J0N2_9BACT</name>
<keyword evidence="2" id="KW-0347">Helicase</keyword>
<dbReference type="InterPro" id="IPR011604">
    <property type="entry name" value="PDDEXK-like_dom_sf"/>
</dbReference>
<evidence type="ECO:0000313" key="3">
    <source>
        <dbReference type="Proteomes" id="UP000316770"/>
    </source>
</evidence>
<evidence type="ECO:0000313" key="2">
    <source>
        <dbReference type="EMBL" id="QDV58900.1"/>
    </source>
</evidence>
<dbReference type="EC" id="3.6.4.12" evidence="2"/>
<gene>
    <name evidence="2" type="primary">rexB</name>
    <name evidence="2" type="ORF">Mal33_49250</name>
</gene>
<keyword evidence="2" id="KW-0378">Hydrolase</keyword>
<keyword evidence="2" id="KW-0547">Nucleotide-binding</keyword>
<dbReference type="InterPro" id="IPR011335">
    <property type="entry name" value="Restrct_endonuc-II-like"/>
</dbReference>
<proteinExistence type="predicted"/>
<dbReference type="AlphaFoldDB" id="A0A518J0N2"/>
<dbReference type="EMBL" id="CP036318">
    <property type="protein sequence ID" value="QDV58900.1"/>
    <property type="molecule type" value="Genomic_DNA"/>
</dbReference>
<reference evidence="2 3" key="1">
    <citation type="submission" date="2019-02" db="EMBL/GenBank/DDBJ databases">
        <title>Deep-cultivation of Planctomycetes and their phenomic and genomic characterization uncovers novel biology.</title>
        <authorList>
            <person name="Wiegand S."/>
            <person name="Jogler M."/>
            <person name="Boedeker C."/>
            <person name="Pinto D."/>
            <person name="Vollmers J."/>
            <person name="Rivas-Marin E."/>
            <person name="Kohn T."/>
            <person name="Peeters S.H."/>
            <person name="Heuer A."/>
            <person name="Rast P."/>
            <person name="Oberbeckmann S."/>
            <person name="Bunk B."/>
            <person name="Jeske O."/>
            <person name="Meyerdierks A."/>
            <person name="Storesund J.E."/>
            <person name="Kallscheuer N."/>
            <person name="Luecker S."/>
            <person name="Lage O.M."/>
            <person name="Pohl T."/>
            <person name="Merkel B.J."/>
            <person name="Hornburger P."/>
            <person name="Mueller R.-W."/>
            <person name="Bruemmer F."/>
            <person name="Labrenz M."/>
            <person name="Spormann A.M."/>
            <person name="Op den Camp H."/>
            <person name="Overmann J."/>
            <person name="Amann R."/>
            <person name="Jetten M.S.M."/>
            <person name="Mascher T."/>
            <person name="Medema M.H."/>
            <person name="Devos D.P."/>
            <person name="Kaster A.-K."/>
            <person name="Ovreas L."/>
            <person name="Rohde M."/>
            <person name="Galperin M.Y."/>
            <person name="Jogler C."/>
        </authorList>
    </citation>
    <scope>NUCLEOTIDE SEQUENCE [LARGE SCALE GENOMIC DNA]</scope>
    <source>
        <strain evidence="2 3">Mal33</strain>
    </source>
</reference>
<dbReference type="SUPFAM" id="SSF52980">
    <property type="entry name" value="Restriction endonuclease-like"/>
    <property type="match status" value="1"/>
</dbReference>
<dbReference type="SUPFAM" id="SSF52540">
    <property type="entry name" value="P-loop containing nucleoside triphosphate hydrolases"/>
    <property type="match status" value="1"/>
</dbReference>
<evidence type="ECO:0000259" key="1">
    <source>
        <dbReference type="Pfam" id="PF12705"/>
    </source>
</evidence>
<dbReference type="GO" id="GO:0016787">
    <property type="term" value="F:hydrolase activity"/>
    <property type="evidence" value="ECO:0007669"/>
    <property type="project" value="UniProtKB-KW"/>
</dbReference>